<keyword evidence="1" id="KW-0175">Coiled coil</keyword>
<dbReference type="RefSeq" id="WP_378935294.1">
    <property type="nucleotide sequence ID" value="NZ_JBHLVO010000012.1"/>
</dbReference>
<feature type="coiled-coil region" evidence="1">
    <location>
        <begin position="97"/>
        <end position="131"/>
    </location>
</feature>
<reference evidence="2 3" key="1">
    <citation type="submission" date="2024-09" db="EMBL/GenBank/DDBJ databases">
        <authorList>
            <person name="Sun Q."/>
            <person name="Mori K."/>
        </authorList>
    </citation>
    <scope>NUCLEOTIDE SEQUENCE [LARGE SCALE GENOMIC DNA]</scope>
    <source>
        <strain evidence="2 3">CCM 7228</strain>
    </source>
</reference>
<protein>
    <submittedName>
        <fullName evidence="2">DUF5082 family protein</fullName>
    </submittedName>
</protein>
<keyword evidence="3" id="KW-1185">Reference proteome</keyword>
<gene>
    <name evidence="2" type="ORF">ACFFIX_14815</name>
</gene>
<dbReference type="EMBL" id="JBHLVO010000012">
    <property type="protein sequence ID" value="MFC0272705.1"/>
    <property type="molecule type" value="Genomic_DNA"/>
</dbReference>
<dbReference type="Proteomes" id="UP001589854">
    <property type="component" value="Unassembled WGS sequence"/>
</dbReference>
<accession>A0ABV6GG94</accession>
<comment type="caution">
    <text evidence="2">The sequence shown here is derived from an EMBL/GenBank/DDBJ whole genome shotgun (WGS) entry which is preliminary data.</text>
</comment>
<sequence>MGIEQLSSQIHSVHSTISYLNQDVHQKREQLERLIQCNQQLLTLHEDLFSILPSIRRPELHSQNWVGSNAQEFEDLRETSIVNQFHQLLNYQYSNLEQALEVKITEIKNELNSLESRIYSQQTRLSQLESRRKEMLTYE</sequence>
<organism evidence="2 3">
    <name type="scientific">Metabacillus herbersteinensis</name>
    <dbReference type="NCBI Taxonomy" id="283816"/>
    <lineage>
        <taxon>Bacteria</taxon>
        <taxon>Bacillati</taxon>
        <taxon>Bacillota</taxon>
        <taxon>Bacilli</taxon>
        <taxon>Bacillales</taxon>
        <taxon>Bacillaceae</taxon>
        <taxon>Metabacillus</taxon>
    </lineage>
</organism>
<evidence type="ECO:0000313" key="3">
    <source>
        <dbReference type="Proteomes" id="UP001589854"/>
    </source>
</evidence>
<evidence type="ECO:0000313" key="2">
    <source>
        <dbReference type="EMBL" id="MFC0272705.1"/>
    </source>
</evidence>
<proteinExistence type="predicted"/>
<evidence type="ECO:0000256" key="1">
    <source>
        <dbReference type="SAM" id="Coils"/>
    </source>
</evidence>
<name>A0ABV6GG94_9BACI</name>